<keyword evidence="4 13" id="KW-0479">Metal-binding</keyword>
<evidence type="ECO:0000256" key="2">
    <source>
        <dbReference type="ARBA" id="ARBA00005502"/>
    </source>
</evidence>
<dbReference type="STRING" id="926559.JoomaDRAFT_2184"/>
<evidence type="ECO:0000256" key="1">
    <source>
        <dbReference type="ARBA" id="ARBA00001958"/>
    </source>
</evidence>
<dbReference type="SMART" id="SM01240">
    <property type="entry name" value="IMPDH"/>
    <property type="match status" value="1"/>
</dbReference>
<dbReference type="PANTHER" id="PTHR11911:SF111">
    <property type="entry name" value="INOSINE-5'-MONOPHOSPHATE DEHYDROGENASE"/>
    <property type="match status" value="1"/>
</dbReference>
<dbReference type="eggNOG" id="COG0517">
    <property type="taxonomic scope" value="Bacteria"/>
</dbReference>
<keyword evidence="6 13" id="KW-0332">GMP biosynthesis</keyword>
<dbReference type="EMBL" id="JH651379">
    <property type="protein sequence ID" value="EIJ39174.1"/>
    <property type="molecule type" value="Genomic_DNA"/>
</dbReference>
<keyword evidence="8 13" id="KW-0630">Potassium</keyword>
<evidence type="ECO:0000256" key="20">
    <source>
        <dbReference type="RuleBase" id="RU003928"/>
    </source>
</evidence>
<dbReference type="GO" id="GO:0046872">
    <property type="term" value="F:metal ion binding"/>
    <property type="evidence" value="ECO:0007669"/>
    <property type="project" value="UniProtKB-UniRule"/>
</dbReference>
<dbReference type="RefSeq" id="WP_008612548.1">
    <property type="nucleotide sequence ID" value="NZ_JH651379.1"/>
</dbReference>
<protein>
    <recommendedName>
        <fullName evidence="13 20">Inosine-5'-monophosphate dehydrogenase</fullName>
        <shortName evidence="13">IMP dehydrogenase</shortName>
        <shortName evidence="13">IMPD</shortName>
        <shortName evidence="13">IMPDH</shortName>
        <ecNumber evidence="13 20">1.1.1.205</ecNumber>
    </recommendedName>
</protein>
<dbReference type="SUPFAM" id="SSF54631">
    <property type="entry name" value="CBS-domain pair"/>
    <property type="match status" value="1"/>
</dbReference>
<gene>
    <name evidence="13" type="primary">guaB</name>
    <name evidence="22" type="ORF">JoomaDRAFT_2184</name>
</gene>
<dbReference type="InterPro" id="IPR001093">
    <property type="entry name" value="IMP_DH_GMPRt"/>
</dbReference>
<dbReference type="HAMAP" id="MF_01964">
    <property type="entry name" value="IMPDH"/>
    <property type="match status" value="1"/>
</dbReference>
<feature type="binding site" evidence="13 15">
    <location>
        <position position="306"/>
    </location>
    <ligand>
        <name>IMP</name>
        <dbReference type="ChEBI" id="CHEBI:58053"/>
    </ligand>
</feature>
<feature type="active site" description="Proton acceptor" evidence="13 14">
    <location>
        <position position="404"/>
    </location>
</feature>
<comment type="catalytic activity">
    <reaction evidence="12 13 20">
        <text>IMP + NAD(+) + H2O = XMP + NADH + H(+)</text>
        <dbReference type="Rhea" id="RHEA:11708"/>
        <dbReference type="ChEBI" id="CHEBI:15377"/>
        <dbReference type="ChEBI" id="CHEBI:15378"/>
        <dbReference type="ChEBI" id="CHEBI:57464"/>
        <dbReference type="ChEBI" id="CHEBI:57540"/>
        <dbReference type="ChEBI" id="CHEBI:57945"/>
        <dbReference type="ChEBI" id="CHEBI:58053"/>
        <dbReference type="EC" id="1.1.1.205"/>
    </reaction>
</comment>
<feature type="binding site" evidence="13">
    <location>
        <position position="251"/>
    </location>
    <ligand>
        <name>NAD(+)</name>
        <dbReference type="ChEBI" id="CHEBI:57540"/>
    </ligand>
</feature>
<evidence type="ECO:0000256" key="11">
    <source>
        <dbReference type="ARBA" id="ARBA00023122"/>
    </source>
</evidence>
<evidence type="ECO:0000313" key="22">
    <source>
        <dbReference type="EMBL" id="EIJ39174.1"/>
    </source>
</evidence>
<feature type="binding site" evidence="13">
    <location>
        <position position="475"/>
    </location>
    <ligand>
        <name>K(+)</name>
        <dbReference type="ChEBI" id="CHEBI:29103"/>
        <note>ligand shared between two tetrameric partners</note>
    </ligand>
</feature>
<evidence type="ECO:0000256" key="16">
    <source>
        <dbReference type="PIRSR" id="PIRSR000130-3"/>
    </source>
</evidence>
<dbReference type="InterPro" id="IPR013785">
    <property type="entry name" value="Aldolase_TIM"/>
</dbReference>
<evidence type="ECO:0000256" key="15">
    <source>
        <dbReference type="PIRSR" id="PIRSR000130-2"/>
    </source>
</evidence>
<evidence type="ECO:0000256" key="14">
    <source>
        <dbReference type="PIRSR" id="PIRSR000130-1"/>
    </source>
</evidence>
<feature type="domain" description="CBS" evidence="21">
    <location>
        <begin position="157"/>
        <end position="217"/>
    </location>
</feature>
<evidence type="ECO:0000256" key="10">
    <source>
        <dbReference type="ARBA" id="ARBA00023027"/>
    </source>
</evidence>
<dbReference type="CDD" id="cd04601">
    <property type="entry name" value="CBS_pair_IMPDH"/>
    <property type="match status" value="1"/>
</dbReference>
<comment type="similarity">
    <text evidence="2 13 19">Belongs to the IMPDH/GMPR family.</text>
</comment>
<evidence type="ECO:0000256" key="13">
    <source>
        <dbReference type="HAMAP-Rule" id="MF_01964"/>
    </source>
</evidence>
<proteinExistence type="inferred from homology"/>
<keyword evidence="7 13" id="KW-0658">Purine biosynthesis</keyword>
<dbReference type="UniPathway" id="UPA00601">
    <property type="reaction ID" value="UER00295"/>
</dbReference>
<evidence type="ECO:0000259" key="21">
    <source>
        <dbReference type="PROSITE" id="PS51371"/>
    </source>
</evidence>
<sequence length="490" mass="52644">MDAHKNKFVGEGLTYDDVLLVPNYSEVLPREVSIQTKFTKNIKINVPIVSAAMDTVTESRMAIAMAREGGIGVLHKNMSIEQQALKVRKVKRAESGMIIDPVTLPLTATVEDAKNSMREHSIGGIPVVDEDGFLKGIVTNRDLRFEKINKRPIVEVMTSKNLVTAAEGTSLDDAEGILQQHKIEKLPVVADDNKLIGLITFRDITKLTQKPIANKDIFGRLRVAAAIGVTGDALDRAKALVYAGVDAVVIDTAHGHTRGVVTILKEVKKEFPDLEVVVGNIATPEAAKYLVKNGADAVKVGIGPGSICTTRVVAGVGFPQFSAVLEVAAALKGTGVPVIADGGIRYTGDIPKAIAAGADCVMLGSLLAGTKESPGETIIYDGRKYKSYRGMGSVEAMQHGSKDRYFQDVEDDLKKLVPEGIVGRVPYKGELYESMHQFIGGLRAGMGYCGADSIEALKENGRFVKITSSGIHESHPHDVTITNEAPNYSR</sequence>
<feature type="domain" description="CBS" evidence="21">
    <location>
        <begin position="97"/>
        <end position="153"/>
    </location>
</feature>
<dbReference type="GO" id="GO:0006177">
    <property type="term" value="P:GMP biosynthetic process"/>
    <property type="evidence" value="ECO:0007669"/>
    <property type="project" value="UniProtKB-UniRule"/>
</dbReference>
<dbReference type="PROSITE" id="PS51371">
    <property type="entry name" value="CBS"/>
    <property type="match status" value="2"/>
</dbReference>
<feature type="binding site" evidence="13 15">
    <location>
        <begin position="364"/>
        <end position="365"/>
    </location>
    <ligand>
        <name>IMP</name>
        <dbReference type="ChEBI" id="CHEBI:58053"/>
    </ligand>
</feature>
<feature type="binding site" evidence="13">
    <location>
        <position position="473"/>
    </location>
    <ligand>
        <name>K(+)</name>
        <dbReference type="ChEBI" id="CHEBI:29103"/>
        <note>ligand shared between two tetrameric partners</note>
    </ligand>
</feature>
<evidence type="ECO:0000256" key="19">
    <source>
        <dbReference type="RuleBase" id="RU003927"/>
    </source>
</evidence>
<dbReference type="GO" id="GO:0003938">
    <property type="term" value="F:IMP dehydrogenase activity"/>
    <property type="evidence" value="ECO:0007669"/>
    <property type="project" value="UniProtKB-UniRule"/>
</dbReference>
<evidence type="ECO:0000256" key="8">
    <source>
        <dbReference type="ARBA" id="ARBA00022958"/>
    </source>
</evidence>
<dbReference type="AlphaFoldDB" id="I3C6D1"/>
<dbReference type="SMART" id="SM00116">
    <property type="entry name" value="CBS"/>
    <property type="match status" value="2"/>
</dbReference>
<comment type="pathway">
    <text evidence="13 20">Purine metabolism; XMP biosynthesis via de novo pathway; XMP from IMP: step 1/1.</text>
</comment>
<dbReference type="NCBIfam" id="TIGR01302">
    <property type="entry name" value="IMP_dehydrog"/>
    <property type="match status" value="1"/>
</dbReference>
<keyword evidence="23" id="KW-1185">Reference proteome</keyword>
<dbReference type="Proteomes" id="UP000004690">
    <property type="component" value="Unassembled WGS sequence"/>
</dbReference>
<reference evidence="22 23" key="1">
    <citation type="submission" date="2012-02" db="EMBL/GenBank/DDBJ databases">
        <title>Improved High-Quality Draft genome of Joostella marina DSM 19592.</title>
        <authorList>
            <consortium name="US DOE Joint Genome Institute (JGI-PGF)"/>
            <person name="Lucas S."/>
            <person name="Copeland A."/>
            <person name="Lapidus A."/>
            <person name="Bruce D."/>
            <person name="Goodwin L."/>
            <person name="Pitluck S."/>
            <person name="Peters L."/>
            <person name="Chertkov O."/>
            <person name="Ovchinnikova G."/>
            <person name="Kyrpides N."/>
            <person name="Mavromatis K."/>
            <person name="Detter J.C."/>
            <person name="Han C."/>
            <person name="Land M."/>
            <person name="Hauser L."/>
            <person name="Markowitz V."/>
            <person name="Cheng J.-F."/>
            <person name="Hugenholtz P."/>
            <person name="Woyke T."/>
            <person name="Wu D."/>
            <person name="Tindall B."/>
            <person name="Brambilla E."/>
            <person name="Klenk H.-P."/>
            <person name="Eisen J.A."/>
        </authorList>
    </citation>
    <scope>NUCLEOTIDE SEQUENCE [LARGE SCALE GENOMIC DNA]</scope>
    <source>
        <strain evidence="22 23">DSM 19592</strain>
    </source>
</reference>
<feature type="binding site" description="in other chain" evidence="13 17">
    <location>
        <position position="303"/>
    </location>
    <ligand>
        <name>K(+)</name>
        <dbReference type="ChEBI" id="CHEBI:29103"/>
        <note>ligand shared between two tetrameric partners</note>
    </ligand>
</feature>
<feature type="binding site" evidence="13 16">
    <location>
        <begin position="301"/>
        <end position="303"/>
    </location>
    <ligand>
        <name>NAD(+)</name>
        <dbReference type="ChEBI" id="CHEBI:57540"/>
    </ligand>
</feature>
<evidence type="ECO:0000256" key="4">
    <source>
        <dbReference type="ARBA" id="ARBA00022723"/>
    </source>
</evidence>
<dbReference type="InterPro" id="IPR005990">
    <property type="entry name" value="IMP_DH"/>
</dbReference>
<dbReference type="Gene3D" id="3.20.20.70">
    <property type="entry name" value="Aldolase class I"/>
    <property type="match status" value="1"/>
</dbReference>
<keyword evidence="5" id="KW-0677">Repeat</keyword>
<dbReference type="PROSITE" id="PS00487">
    <property type="entry name" value="IMP_DH_GMP_RED"/>
    <property type="match status" value="1"/>
</dbReference>
<comment type="activity regulation">
    <text evidence="13">Mycophenolic acid (MPA) is a non-competitive inhibitor that prevents formation of the closed enzyme conformation by binding to the same site as the amobile flap. In contrast, mizoribine monophosphate (MZP) is a competitive inhibitor that induces the closed conformation. MPA is a potent inhibitor of mammalian IMPDHs but a poor inhibitor of the bacterial enzymes. MZP is a more potent inhibitor of bacterial IMPDH.</text>
</comment>
<dbReference type="FunFam" id="3.20.20.70:FF:000003">
    <property type="entry name" value="GMP reductase"/>
    <property type="match status" value="1"/>
</dbReference>
<dbReference type="PANTHER" id="PTHR11911">
    <property type="entry name" value="INOSINE-5-MONOPHOSPHATE DEHYDROGENASE RELATED"/>
    <property type="match status" value="1"/>
</dbReference>
<evidence type="ECO:0000256" key="18">
    <source>
        <dbReference type="PROSITE-ProRule" id="PRU00703"/>
    </source>
</evidence>
<dbReference type="Pfam" id="PF00571">
    <property type="entry name" value="CBS"/>
    <property type="match status" value="2"/>
</dbReference>
<name>I3C6D1_9FLAO</name>
<evidence type="ECO:0000256" key="17">
    <source>
        <dbReference type="PIRSR" id="PIRSR000130-4"/>
    </source>
</evidence>
<dbReference type="InterPro" id="IPR015875">
    <property type="entry name" value="IMP_DH/GMP_Rdtase_CS"/>
</dbReference>
<dbReference type="OrthoDB" id="9805398at2"/>
<evidence type="ECO:0000256" key="7">
    <source>
        <dbReference type="ARBA" id="ARBA00022755"/>
    </source>
</evidence>
<evidence type="ECO:0000256" key="6">
    <source>
        <dbReference type="ARBA" id="ARBA00022749"/>
    </source>
</evidence>
<feature type="binding site" description="in other chain" evidence="13 17">
    <location>
        <position position="308"/>
    </location>
    <ligand>
        <name>K(+)</name>
        <dbReference type="ChEBI" id="CHEBI:29103"/>
        <note>ligand shared between two tetrameric partners</note>
    </ligand>
</feature>
<dbReference type="HOGENOM" id="CLU_022552_2_2_10"/>
<feature type="binding site" evidence="13">
    <location>
        <position position="474"/>
    </location>
    <ligand>
        <name>K(+)</name>
        <dbReference type="ChEBI" id="CHEBI:29103"/>
        <note>ligand shared between two tetrameric partners</note>
    </ligand>
</feature>
<evidence type="ECO:0000313" key="23">
    <source>
        <dbReference type="Proteomes" id="UP000004690"/>
    </source>
</evidence>
<comment type="subunit">
    <text evidence="3 13">Homotetramer.</text>
</comment>
<comment type="function">
    <text evidence="13">Catalyzes the conversion of inosine 5'-phosphate (IMP) to xanthosine 5'-phosphate (XMP), the first committed and rate-limiting step in the de novo synthesis of guanine nucleotides, and therefore plays an important role in the regulation of cell growth.</text>
</comment>
<evidence type="ECO:0000256" key="9">
    <source>
        <dbReference type="ARBA" id="ARBA00023002"/>
    </source>
</evidence>
<dbReference type="PIRSF" id="PIRSF000130">
    <property type="entry name" value="IMPDH"/>
    <property type="match status" value="1"/>
</dbReference>
<dbReference type="eggNOG" id="COG0516">
    <property type="taxonomic scope" value="Bacteria"/>
</dbReference>
<dbReference type="GO" id="GO:0000166">
    <property type="term" value="F:nucleotide binding"/>
    <property type="evidence" value="ECO:0007669"/>
    <property type="project" value="UniProtKB-UniRule"/>
</dbReference>
<feature type="active site" description="Thioimidate intermediate" evidence="13 14">
    <location>
        <position position="308"/>
    </location>
</feature>
<comment type="cofactor">
    <cofactor evidence="1 13">
        <name>K(+)</name>
        <dbReference type="ChEBI" id="CHEBI:29103"/>
    </cofactor>
</comment>
<organism evidence="22 23">
    <name type="scientific">Galbibacter orientalis DSM 19592</name>
    <dbReference type="NCBI Taxonomy" id="926559"/>
    <lineage>
        <taxon>Bacteria</taxon>
        <taxon>Pseudomonadati</taxon>
        <taxon>Bacteroidota</taxon>
        <taxon>Flavobacteriia</taxon>
        <taxon>Flavobacteriales</taxon>
        <taxon>Flavobacteriaceae</taxon>
        <taxon>Galbibacter</taxon>
    </lineage>
</organism>
<feature type="binding site" evidence="16">
    <location>
        <begin position="251"/>
        <end position="253"/>
    </location>
    <ligand>
        <name>NAD(+)</name>
        <dbReference type="ChEBI" id="CHEBI:57540"/>
    </ligand>
</feature>
<keyword evidence="9 13" id="KW-0560">Oxidoreductase</keyword>
<keyword evidence="10 13" id="KW-0520">NAD</keyword>
<comment type="caution">
    <text evidence="13">Lacks conserved residue(s) required for the propagation of feature annotation.</text>
</comment>
<keyword evidence="11 18" id="KW-0129">CBS domain</keyword>
<dbReference type="InterPro" id="IPR046342">
    <property type="entry name" value="CBS_dom_sf"/>
</dbReference>
<evidence type="ECO:0000256" key="5">
    <source>
        <dbReference type="ARBA" id="ARBA00022737"/>
    </source>
</evidence>
<dbReference type="GO" id="GO:0006183">
    <property type="term" value="P:GTP biosynthetic process"/>
    <property type="evidence" value="ECO:0007669"/>
    <property type="project" value="TreeGrafter"/>
</dbReference>
<dbReference type="CDD" id="cd00381">
    <property type="entry name" value="IMPDH"/>
    <property type="match status" value="1"/>
</dbReference>
<feature type="binding site" evidence="13 15">
    <location>
        <position position="419"/>
    </location>
    <ligand>
        <name>IMP</name>
        <dbReference type="ChEBI" id="CHEBI:58053"/>
    </ligand>
</feature>
<dbReference type="SUPFAM" id="SSF51412">
    <property type="entry name" value="Inosine monophosphate dehydrogenase (IMPDH)"/>
    <property type="match status" value="1"/>
</dbReference>
<feature type="binding site" evidence="13 15">
    <location>
        <begin position="388"/>
        <end position="392"/>
    </location>
    <ligand>
        <name>IMP</name>
        <dbReference type="ChEBI" id="CHEBI:58053"/>
    </ligand>
</feature>
<dbReference type="InterPro" id="IPR000644">
    <property type="entry name" value="CBS_dom"/>
</dbReference>
<accession>I3C6D1</accession>
<dbReference type="EC" id="1.1.1.205" evidence="13 20"/>
<feature type="binding site" evidence="13 15">
    <location>
        <begin position="341"/>
        <end position="343"/>
    </location>
    <ligand>
        <name>IMP</name>
        <dbReference type="ChEBI" id="CHEBI:58053"/>
    </ligand>
</feature>
<feature type="binding site" description="in other chain" evidence="13 17">
    <location>
        <position position="305"/>
    </location>
    <ligand>
        <name>K(+)</name>
        <dbReference type="ChEBI" id="CHEBI:29103"/>
        <note>ligand shared between two tetrameric partners</note>
    </ligand>
</feature>
<evidence type="ECO:0000256" key="3">
    <source>
        <dbReference type="ARBA" id="ARBA00011881"/>
    </source>
</evidence>
<dbReference type="Pfam" id="PF00478">
    <property type="entry name" value="IMPDH"/>
    <property type="match status" value="1"/>
</dbReference>
<evidence type="ECO:0000256" key="12">
    <source>
        <dbReference type="ARBA" id="ARBA00048028"/>
    </source>
</evidence>